<dbReference type="Gene3D" id="3.40.50.150">
    <property type="entry name" value="Vaccinia Virus protein VP39"/>
    <property type="match status" value="1"/>
</dbReference>
<dbReference type="SUPFAM" id="SSF53335">
    <property type="entry name" value="S-adenosyl-L-methionine-dependent methyltransferases"/>
    <property type="match status" value="1"/>
</dbReference>
<dbReference type="CDD" id="cd02440">
    <property type="entry name" value="AdoMet_MTases"/>
    <property type="match status" value="1"/>
</dbReference>
<evidence type="ECO:0000256" key="2">
    <source>
        <dbReference type="ARBA" id="ARBA00022679"/>
    </source>
</evidence>
<protein>
    <submittedName>
        <fullName evidence="3">16S rRNA (Guanine(966)-N(2))-methyltransferase RsmD</fullName>
        <ecNumber evidence="3">2.1.1.171</ecNumber>
    </submittedName>
</protein>
<dbReference type="PIRSF" id="PIRSF004553">
    <property type="entry name" value="CHP00095"/>
    <property type="match status" value="1"/>
</dbReference>
<proteinExistence type="predicted"/>
<dbReference type="PROSITE" id="PS00092">
    <property type="entry name" value="N6_MTASE"/>
    <property type="match status" value="1"/>
</dbReference>
<dbReference type="NCBIfam" id="TIGR00095">
    <property type="entry name" value="16S rRNA (guanine(966)-N(2))-methyltransferase RsmD"/>
    <property type="match status" value="1"/>
</dbReference>
<accession>A0ABZ0ZWL9</accession>
<dbReference type="InterPro" id="IPR002052">
    <property type="entry name" value="DNA_methylase_N6_adenine_CS"/>
</dbReference>
<keyword evidence="2 3" id="KW-0808">Transferase</keyword>
<keyword evidence="1 3" id="KW-0489">Methyltransferase</keyword>
<evidence type="ECO:0000313" key="4">
    <source>
        <dbReference type="Proteomes" id="UP001327225"/>
    </source>
</evidence>
<dbReference type="PANTHER" id="PTHR43542">
    <property type="entry name" value="METHYLTRANSFERASE"/>
    <property type="match status" value="1"/>
</dbReference>
<gene>
    <name evidence="3" type="primary">rsmD</name>
    <name evidence="3" type="ORF">SHK19_07495</name>
</gene>
<dbReference type="InterPro" id="IPR004398">
    <property type="entry name" value="RNA_MeTrfase_RsmD"/>
</dbReference>
<dbReference type="Pfam" id="PF03602">
    <property type="entry name" value="Cons_hypoth95"/>
    <property type="match status" value="1"/>
</dbReference>
<sequence>MTRIIAGAAGGRRIETPKGDRTRPTSDRVREALFSAIQSWAGSLHGLRVLDLYAGSGAIGLEAWSRGAAAVTFVESDRRTADVIRRNARTVGCDVARILEGSVTWALAGGADAPYDLVFSDPPYPLDEFAVADDLALLAAQGWLAEDAVVVVERGSRSPAPGWPHGLVPLPGKRGRKKYGETTLWYAAAGDRETS</sequence>
<dbReference type="InterPro" id="IPR029063">
    <property type="entry name" value="SAM-dependent_MTases_sf"/>
</dbReference>
<dbReference type="PANTHER" id="PTHR43542:SF1">
    <property type="entry name" value="METHYLTRANSFERASE"/>
    <property type="match status" value="1"/>
</dbReference>
<dbReference type="Proteomes" id="UP001327225">
    <property type="component" value="Chromosome"/>
</dbReference>
<organism evidence="3 4">
    <name type="scientific">Nocardioides bizhenqiangii</name>
    <dbReference type="NCBI Taxonomy" id="3095076"/>
    <lineage>
        <taxon>Bacteria</taxon>
        <taxon>Bacillati</taxon>
        <taxon>Actinomycetota</taxon>
        <taxon>Actinomycetes</taxon>
        <taxon>Propionibacteriales</taxon>
        <taxon>Nocardioidaceae</taxon>
        <taxon>Nocardioides</taxon>
    </lineage>
</organism>
<dbReference type="GO" id="GO:0052913">
    <property type="term" value="F:16S rRNA (guanine(966)-N(2))-methyltransferase activity"/>
    <property type="evidence" value="ECO:0007669"/>
    <property type="project" value="UniProtKB-EC"/>
</dbReference>
<reference evidence="4" key="1">
    <citation type="submission" date="2023-12" db="EMBL/GenBank/DDBJ databases">
        <title>Novel species in genus Nocardioides.</title>
        <authorList>
            <person name="Zhou H."/>
        </authorList>
    </citation>
    <scope>NUCLEOTIDE SEQUENCE [LARGE SCALE GENOMIC DNA]</scope>
    <source>
        <strain evidence="4">HM61</strain>
    </source>
</reference>
<name>A0ABZ0ZWL9_9ACTN</name>
<dbReference type="EC" id="2.1.1.171" evidence="3"/>
<evidence type="ECO:0000313" key="3">
    <source>
        <dbReference type="EMBL" id="WQQ28067.1"/>
    </source>
</evidence>
<dbReference type="RefSeq" id="WP_322938279.1">
    <property type="nucleotide sequence ID" value="NZ_CP141059.1"/>
</dbReference>
<evidence type="ECO:0000256" key="1">
    <source>
        <dbReference type="ARBA" id="ARBA00022603"/>
    </source>
</evidence>
<keyword evidence="4" id="KW-1185">Reference proteome</keyword>
<dbReference type="EMBL" id="CP141059">
    <property type="protein sequence ID" value="WQQ28067.1"/>
    <property type="molecule type" value="Genomic_DNA"/>
</dbReference>